<dbReference type="Proteomes" id="UP001229651">
    <property type="component" value="Unassembled WGS sequence"/>
</dbReference>
<feature type="domain" description="Ketoreductase" evidence="3">
    <location>
        <begin position="13"/>
        <end position="207"/>
    </location>
</feature>
<dbReference type="SMART" id="SM00822">
    <property type="entry name" value="PKS_KR"/>
    <property type="match status" value="1"/>
</dbReference>
<comment type="caution">
    <text evidence="4">The sequence shown here is derived from an EMBL/GenBank/DDBJ whole genome shotgun (WGS) entry which is preliminary data.</text>
</comment>
<protein>
    <submittedName>
        <fullName evidence="4">NAD(P)-dependent dehydrogenase (Short-subunit alcohol dehydrogenase family)</fullName>
    </submittedName>
</protein>
<dbReference type="EMBL" id="JAUSUT010000001">
    <property type="protein sequence ID" value="MDQ0382681.1"/>
    <property type="molecule type" value="Genomic_DNA"/>
</dbReference>
<reference evidence="4 5" key="1">
    <citation type="submission" date="2023-07" db="EMBL/GenBank/DDBJ databases">
        <title>Sequencing the genomes of 1000 actinobacteria strains.</title>
        <authorList>
            <person name="Klenk H.-P."/>
        </authorList>
    </citation>
    <scope>NUCLEOTIDE SEQUENCE [LARGE SCALE GENOMIC DNA]</scope>
    <source>
        <strain evidence="4 5">DSM 45805</strain>
    </source>
</reference>
<keyword evidence="5" id="KW-1185">Reference proteome</keyword>
<dbReference type="SUPFAM" id="SSF51735">
    <property type="entry name" value="NAD(P)-binding Rossmann-fold domains"/>
    <property type="match status" value="1"/>
</dbReference>
<dbReference type="InterPro" id="IPR057326">
    <property type="entry name" value="KR_dom"/>
</dbReference>
<dbReference type="InterPro" id="IPR036291">
    <property type="entry name" value="NAD(P)-bd_dom_sf"/>
</dbReference>
<dbReference type="Pfam" id="PF13561">
    <property type="entry name" value="adh_short_C2"/>
    <property type="match status" value="1"/>
</dbReference>
<keyword evidence="2" id="KW-0560">Oxidoreductase</keyword>
<dbReference type="PANTHER" id="PTHR42760:SF133">
    <property type="entry name" value="3-OXOACYL-[ACYL-CARRIER-PROTEIN] REDUCTASE"/>
    <property type="match status" value="1"/>
</dbReference>
<accession>A0ABU0F517</accession>
<proteinExistence type="inferred from homology"/>
<dbReference type="RefSeq" id="WP_306998070.1">
    <property type="nucleotide sequence ID" value="NZ_JAUSUT010000001.1"/>
</dbReference>
<gene>
    <name evidence="4" type="ORF">FB470_006675</name>
</gene>
<organism evidence="4 5">
    <name type="scientific">Amycolatopsis thermophila</name>
    <dbReference type="NCBI Taxonomy" id="206084"/>
    <lineage>
        <taxon>Bacteria</taxon>
        <taxon>Bacillati</taxon>
        <taxon>Actinomycetota</taxon>
        <taxon>Actinomycetes</taxon>
        <taxon>Pseudonocardiales</taxon>
        <taxon>Pseudonocardiaceae</taxon>
        <taxon>Amycolatopsis</taxon>
    </lineage>
</organism>
<dbReference type="InterPro" id="IPR002347">
    <property type="entry name" value="SDR_fam"/>
</dbReference>
<dbReference type="Gene3D" id="3.40.50.720">
    <property type="entry name" value="NAD(P)-binding Rossmann-like Domain"/>
    <property type="match status" value="1"/>
</dbReference>
<evidence type="ECO:0000256" key="1">
    <source>
        <dbReference type="ARBA" id="ARBA00006484"/>
    </source>
</evidence>
<dbReference type="PANTHER" id="PTHR42760">
    <property type="entry name" value="SHORT-CHAIN DEHYDROGENASES/REDUCTASES FAMILY MEMBER"/>
    <property type="match status" value="1"/>
</dbReference>
<evidence type="ECO:0000256" key="2">
    <source>
        <dbReference type="ARBA" id="ARBA00023002"/>
    </source>
</evidence>
<sequence length="274" mass="28824">MIDSPITLTPQYDRVIVTGGGSGIGRSVALALAATGAHVYVLGRRMPRLEKTVELGTGLNGEITPIACDIRRAEIVDEVFTRIEADDGPAPLLYHSAAAAYAALAEDITPAGFFKVVNASLIGAFHVIHRWGTGLIAAGLPGAAVAVTSALASRETPGIAHSSASKAGVEGLIRSMSREWGRYGIRLNALGPGPFPSEGTNDLWEHDSIRNRMERTTALGRYGTEAEIVGPSLFLLSKYAAYITGVSLQVDGGLRLASYTVHSPEEVAQQTATT</sequence>
<name>A0ABU0F517_9PSEU</name>
<evidence type="ECO:0000259" key="3">
    <source>
        <dbReference type="SMART" id="SM00822"/>
    </source>
</evidence>
<dbReference type="PRINTS" id="PR00081">
    <property type="entry name" value="GDHRDH"/>
</dbReference>
<comment type="similarity">
    <text evidence="1">Belongs to the short-chain dehydrogenases/reductases (SDR) family.</text>
</comment>
<evidence type="ECO:0000313" key="5">
    <source>
        <dbReference type="Proteomes" id="UP001229651"/>
    </source>
</evidence>
<evidence type="ECO:0000313" key="4">
    <source>
        <dbReference type="EMBL" id="MDQ0382681.1"/>
    </source>
</evidence>